<evidence type="ECO:0000313" key="1">
    <source>
        <dbReference type="Proteomes" id="UP000887580"/>
    </source>
</evidence>
<evidence type="ECO:0000313" key="2">
    <source>
        <dbReference type="WBParaSite" id="PS1159_v2.g273.t1"/>
    </source>
</evidence>
<organism evidence="1 2">
    <name type="scientific">Panagrolaimus sp. PS1159</name>
    <dbReference type="NCBI Taxonomy" id="55785"/>
    <lineage>
        <taxon>Eukaryota</taxon>
        <taxon>Metazoa</taxon>
        <taxon>Ecdysozoa</taxon>
        <taxon>Nematoda</taxon>
        <taxon>Chromadorea</taxon>
        <taxon>Rhabditida</taxon>
        <taxon>Tylenchina</taxon>
        <taxon>Panagrolaimomorpha</taxon>
        <taxon>Panagrolaimoidea</taxon>
        <taxon>Panagrolaimidae</taxon>
        <taxon>Panagrolaimus</taxon>
    </lineage>
</organism>
<sequence length="293" mass="33526">MNHRTFLIFFHCQSRITTTIKSQTNMSEARLDCALDLMRRMPPRNTAKNLADISTLCPDLTQDLLSMVDQPLKIQKDKQNGREYILCDYNRDSDSYRSPWSNSYDPPLEDGVLPTDKIRKLEIEANAAFEAYRDMYYEGGISSVYLWDLDNSGFAGVVCIKKDADTLSDVKGSWEAMHVMEVHEKTTRQSHYKLTSTVMLWLETNDIAGQVELGGSLTRQHEQDSPVSEQTPHISNIGKMIEDLESKMRSMLSDVYFGKTRQILGDLRTLETATELKNREELANDLKEAVRKP</sequence>
<dbReference type="WBParaSite" id="PS1159_v2.g273.t1">
    <property type="protein sequence ID" value="PS1159_v2.g273.t1"/>
    <property type="gene ID" value="PS1159_v2.g273"/>
</dbReference>
<accession>A0AC35GA54</accession>
<protein>
    <submittedName>
        <fullName evidence="2">F-actin-capping protein subunit beta</fullName>
    </submittedName>
</protein>
<dbReference type="Proteomes" id="UP000887580">
    <property type="component" value="Unplaced"/>
</dbReference>
<name>A0AC35GA54_9BILA</name>
<proteinExistence type="predicted"/>
<reference evidence="2" key="1">
    <citation type="submission" date="2022-11" db="UniProtKB">
        <authorList>
            <consortium name="WormBaseParasite"/>
        </authorList>
    </citation>
    <scope>IDENTIFICATION</scope>
</reference>